<evidence type="ECO:0000313" key="3">
    <source>
        <dbReference type="Proteomes" id="UP000253426"/>
    </source>
</evidence>
<dbReference type="AlphaFoldDB" id="A0A366HDG0"/>
<feature type="compositionally biased region" description="Polar residues" evidence="1">
    <location>
        <begin position="25"/>
        <end position="38"/>
    </location>
</feature>
<organism evidence="2 3">
    <name type="scientific">Roseimicrobium gellanilyticum</name>
    <dbReference type="NCBI Taxonomy" id="748857"/>
    <lineage>
        <taxon>Bacteria</taxon>
        <taxon>Pseudomonadati</taxon>
        <taxon>Verrucomicrobiota</taxon>
        <taxon>Verrucomicrobiia</taxon>
        <taxon>Verrucomicrobiales</taxon>
        <taxon>Verrucomicrobiaceae</taxon>
        <taxon>Roseimicrobium</taxon>
    </lineage>
</organism>
<proteinExistence type="predicted"/>
<gene>
    <name evidence="2" type="ORF">DES53_109287</name>
</gene>
<dbReference type="EMBL" id="QNRR01000009">
    <property type="protein sequence ID" value="RBP39859.1"/>
    <property type="molecule type" value="Genomic_DNA"/>
</dbReference>
<reference evidence="2 3" key="1">
    <citation type="submission" date="2018-06" db="EMBL/GenBank/DDBJ databases">
        <title>Genomic Encyclopedia of Type Strains, Phase IV (KMG-IV): sequencing the most valuable type-strain genomes for metagenomic binning, comparative biology and taxonomic classification.</title>
        <authorList>
            <person name="Goeker M."/>
        </authorList>
    </citation>
    <scope>NUCLEOTIDE SEQUENCE [LARGE SCALE GENOMIC DNA]</scope>
    <source>
        <strain evidence="2 3">DSM 25532</strain>
    </source>
</reference>
<comment type="caution">
    <text evidence="2">The sequence shown here is derived from an EMBL/GenBank/DDBJ whole genome shotgun (WGS) entry which is preliminary data.</text>
</comment>
<sequence>MRSLKRDTLRLGSAVQPGRNGFDASKSTSVDSASQPIETQPLPESWKREGYDGFLTARNQ</sequence>
<protein>
    <submittedName>
        <fullName evidence="2">Uncharacterized protein</fullName>
    </submittedName>
</protein>
<evidence type="ECO:0000256" key="1">
    <source>
        <dbReference type="SAM" id="MobiDB-lite"/>
    </source>
</evidence>
<name>A0A366HDG0_9BACT</name>
<evidence type="ECO:0000313" key="2">
    <source>
        <dbReference type="EMBL" id="RBP39859.1"/>
    </source>
</evidence>
<keyword evidence="3" id="KW-1185">Reference proteome</keyword>
<feature type="region of interest" description="Disordered" evidence="1">
    <location>
        <begin position="1"/>
        <end position="60"/>
    </location>
</feature>
<dbReference type="Proteomes" id="UP000253426">
    <property type="component" value="Unassembled WGS sequence"/>
</dbReference>
<accession>A0A366HDG0</accession>